<accession>A0A8T0TF28</accession>
<protein>
    <submittedName>
        <fullName evidence="1">Uncharacterized protein</fullName>
    </submittedName>
</protein>
<sequence>MMLYHGFYHLFPAVVNWPTYLLLVCNQIEECSAPIPSHSYRNFGTE</sequence>
<dbReference type="AlphaFoldDB" id="A0A8T0TF28"/>
<evidence type="ECO:0000313" key="2">
    <source>
        <dbReference type="Proteomes" id="UP000823388"/>
    </source>
</evidence>
<dbReference type="Proteomes" id="UP000823388">
    <property type="component" value="Chromosome 4N"/>
</dbReference>
<dbReference type="EMBL" id="CM029044">
    <property type="protein sequence ID" value="KAG2607196.1"/>
    <property type="molecule type" value="Genomic_DNA"/>
</dbReference>
<gene>
    <name evidence="1" type="ORF">PVAP13_4NG183222</name>
</gene>
<proteinExistence type="predicted"/>
<reference evidence="1 2" key="1">
    <citation type="submission" date="2020-05" db="EMBL/GenBank/DDBJ databases">
        <title>WGS assembly of Panicum virgatum.</title>
        <authorList>
            <person name="Lovell J.T."/>
            <person name="Jenkins J."/>
            <person name="Shu S."/>
            <person name="Juenger T.E."/>
            <person name="Schmutz J."/>
        </authorList>
    </citation>
    <scope>NUCLEOTIDE SEQUENCE [LARGE SCALE GENOMIC DNA]</scope>
    <source>
        <strain evidence="2">cv. AP13</strain>
    </source>
</reference>
<name>A0A8T0TF28_PANVG</name>
<organism evidence="1 2">
    <name type="scientific">Panicum virgatum</name>
    <name type="common">Blackwell switchgrass</name>
    <dbReference type="NCBI Taxonomy" id="38727"/>
    <lineage>
        <taxon>Eukaryota</taxon>
        <taxon>Viridiplantae</taxon>
        <taxon>Streptophyta</taxon>
        <taxon>Embryophyta</taxon>
        <taxon>Tracheophyta</taxon>
        <taxon>Spermatophyta</taxon>
        <taxon>Magnoliopsida</taxon>
        <taxon>Liliopsida</taxon>
        <taxon>Poales</taxon>
        <taxon>Poaceae</taxon>
        <taxon>PACMAD clade</taxon>
        <taxon>Panicoideae</taxon>
        <taxon>Panicodae</taxon>
        <taxon>Paniceae</taxon>
        <taxon>Panicinae</taxon>
        <taxon>Panicum</taxon>
        <taxon>Panicum sect. Hiantes</taxon>
    </lineage>
</organism>
<evidence type="ECO:0000313" key="1">
    <source>
        <dbReference type="EMBL" id="KAG2607196.1"/>
    </source>
</evidence>
<comment type="caution">
    <text evidence="1">The sequence shown here is derived from an EMBL/GenBank/DDBJ whole genome shotgun (WGS) entry which is preliminary data.</text>
</comment>
<keyword evidence="2" id="KW-1185">Reference proteome</keyword>